<dbReference type="OrthoDB" id="9975416at2759"/>
<dbReference type="CDD" id="cd04301">
    <property type="entry name" value="NAT_SF"/>
    <property type="match status" value="1"/>
</dbReference>
<keyword evidence="5" id="KW-1185">Reference proteome</keyword>
<evidence type="ECO:0000259" key="3">
    <source>
        <dbReference type="PROSITE" id="PS51186"/>
    </source>
</evidence>
<dbReference type="HOGENOM" id="CLU_013985_18_0_1"/>
<proteinExistence type="predicted"/>
<dbReference type="InterPro" id="IPR000182">
    <property type="entry name" value="GNAT_dom"/>
</dbReference>
<evidence type="ECO:0000256" key="2">
    <source>
        <dbReference type="ARBA" id="ARBA00023315"/>
    </source>
</evidence>
<dbReference type="PANTHER" id="PTHR43877">
    <property type="entry name" value="AMINOALKYLPHOSPHONATE N-ACETYLTRANSFERASE-RELATED-RELATED"/>
    <property type="match status" value="1"/>
</dbReference>
<protein>
    <recommendedName>
        <fullName evidence="3">N-acetyltransferase domain-containing protein</fullName>
    </recommendedName>
</protein>
<dbReference type="PROSITE" id="PS51186">
    <property type="entry name" value="GNAT"/>
    <property type="match status" value="1"/>
</dbReference>
<keyword evidence="2" id="KW-0012">Acyltransferase</keyword>
<dbReference type="AlphaFoldDB" id="A0A074YDW1"/>
<dbReference type="SUPFAM" id="SSF55729">
    <property type="entry name" value="Acyl-CoA N-acyltransferases (Nat)"/>
    <property type="match status" value="1"/>
</dbReference>
<dbReference type="InParanoid" id="A0A074YDW1"/>
<dbReference type="InterPro" id="IPR050832">
    <property type="entry name" value="Bact_Acetyltransf"/>
</dbReference>
<evidence type="ECO:0000256" key="1">
    <source>
        <dbReference type="ARBA" id="ARBA00022679"/>
    </source>
</evidence>
<dbReference type="RefSeq" id="XP_013344392.1">
    <property type="nucleotide sequence ID" value="XM_013488938.1"/>
</dbReference>
<evidence type="ECO:0000313" key="4">
    <source>
        <dbReference type="EMBL" id="KEQ95940.1"/>
    </source>
</evidence>
<sequence>MAISNTTPISIRKATLHDAKALAELGTHVWTQTFGHTVSPADLQKYLNASYSTSAMEADITNPLKELIVATSTTNDIIGFTLMTKGSTEPCLASYSNHVELQRIYVHPDYHGTGVGKLLAVELEALARKEGFEHMWLGVWEENARALGLYGKLGFKEVGKKKFLVGDQVDTDLVMVKAVQ</sequence>
<evidence type="ECO:0000313" key="5">
    <source>
        <dbReference type="Proteomes" id="UP000030641"/>
    </source>
</evidence>
<name>A0A074YDW1_AURSE</name>
<dbReference type="Pfam" id="PF00583">
    <property type="entry name" value="Acetyltransf_1"/>
    <property type="match status" value="1"/>
</dbReference>
<dbReference type="GO" id="GO:0016747">
    <property type="term" value="F:acyltransferase activity, transferring groups other than amino-acyl groups"/>
    <property type="evidence" value="ECO:0007669"/>
    <property type="project" value="InterPro"/>
</dbReference>
<reference evidence="4 5" key="1">
    <citation type="journal article" date="2014" name="BMC Genomics">
        <title>Genome sequencing of four Aureobasidium pullulans varieties: biotechnological potential, stress tolerance, and description of new species.</title>
        <authorList>
            <person name="Gostin Ar C."/>
            <person name="Ohm R.A."/>
            <person name="Kogej T."/>
            <person name="Sonjak S."/>
            <person name="Turk M."/>
            <person name="Zajc J."/>
            <person name="Zalar P."/>
            <person name="Grube M."/>
            <person name="Sun H."/>
            <person name="Han J."/>
            <person name="Sharma A."/>
            <person name="Chiniquy J."/>
            <person name="Ngan C.Y."/>
            <person name="Lipzen A."/>
            <person name="Barry K."/>
            <person name="Grigoriev I.V."/>
            <person name="Gunde-Cimerman N."/>
        </authorList>
    </citation>
    <scope>NUCLEOTIDE SEQUENCE [LARGE SCALE GENOMIC DNA]</scope>
    <source>
        <strain evidence="4 5">EXF-2481</strain>
    </source>
</reference>
<dbReference type="GeneID" id="25367036"/>
<dbReference type="Proteomes" id="UP000030641">
    <property type="component" value="Unassembled WGS sequence"/>
</dbReference>
<gene>
    <name evidence="4" type="ORF">AUEXF2481DRAFT_4204</name>
</gene>
<organism evidence="4 5">
    <name type="scientific">Aureobasidium subglaciale (strain EXF-2481)</name>
    <name type="common">Aureobasidium pullulans var. subglaciale</name>
    <dbReference type="NCBI Taxonomy" id="1043005"/>
    <lineage>
        <taxon>Eukaryota</taxon>
        <taxon>Fungi</taxon>
        <taxon>Dikarya</taxon>
        <taxon>Ascomycota</taxon>
        <taxon>Pezizomycotina</taxon>
        <taxon>Dothideomycetes</taxon>
        <taxon>Dothideomycetidae</taxon>
        <taxon>Dothideales</taxon>
        <taxon>Saccotheciaceae</taxon>
        <taxon>Aureobasidium</taxon>
    </lineage>
</organism>
<dbReference type="OMA" id="QFFFVYF"/>
<dbReference type="InterPro" id="IPR016181">
    <property type="entry name" value="Acyl_CoA_acyltransferase"/>
</dbReference>
<dbReference type="Gene3D" id="3.40.630.30">
    <property type="match status" value="1"/>
</dbReference>
<accession>A0A074YDW1</accession>
<dbReference type="EMBL" id="KL584757">
    <property type="protein sequence ID" value="KEQ95940.1"/>
    <property type="molecule type" value="Genomic_DNA"/>
</dbReference>
<dbReference type="STRING" id="1043005.A0A074YDW1"/>
<feature type="domain" description="N-acetyltransferase" evidence="3">
    <location>
        <begin position="9"/>
        <end position="180"/>
    </location>
</feature>
<keyword evidence="1" id="KW-0808">Transferase</keyword>